<evidence type="ECO:0000313" key="3">
    <source>
        <dbReference type="Proteomes" id="UP000499080"/>
    </source>
</evidence>
<feature type="region of interest" description="Disordered" evidence="1">
    <location>
        <begin position="46"/>
        <end position="97"/>
    </location>
</feature>
<keyword evidence="3" id="KW-1185">Reference proteome</keyword>
<dbReference type="AlphaFoldDB" id="A0A4Y2RZS9"/>
<sequence>MSIFQIFPPFGIAEVSRRAVSERPRATIAQDDLYLIYKQDTIEKKKQGPKWAPKGRSRKALNQATWGGAKGTNKVRSSSPKRPMQRCGSSSFRYRRT</sequence>
<evidence type="ECO:0000256" key="1">
    <source>
        <dbReference type="SAM" id="MobiDB-lite"/>
    </source>
</evidence>
<dbReference type="EMBL" id="BGPR01019236">
    <property type="protein sequence ID" value="GBN81362.1"/>
    <property type="molecule type" value="Genomic_DNA"/>
</dbReference>
<reference evidence="2 3" key="1">
    <citation type="journal article" date="2019" name="Sci. Rep.">
        <title>Orb-weaving spider Araneus ventricosus genome elucidates the spidroin gene catalogue.</title>
        <authorList>
            <person name="Kono N."/>
            <person name="Nakamura H."/>
            <person name="Ohtoshi R."/>
            <person name="Moran D.A.P."/>
            <person name="Shinohara A."/>
            <person name="Yoshida Y."/>
            <person name="Fujiwara M."/>
            <person name="Mori M."/>
            <person name="Tomita M."/>
            <person name="Arakawa K."/>
        </authorList>
    </citation>
    <scope>NUCLEOTIDE SEQUENCE [LARGE SCALE GENOMIC DNA]</scope>
</reference>
<feature type="compositionally biased region" description="Polar residues" evidence="1">
    <location>
        <begin position="87"/>
        <end position="97"/>
    </location>
</feature>
<comment type="caution">
    <text evidence="2">The sequence shown here is derived from an EMBL/GenBank/DDBJ whole genome shotgun (WGS) entry which is preliminary data.</text>
</comment>
<protein>
    <submittedName>
        <fullName evidence="2">Uncharacterized protein</fullName>
    </submittedName>
</protein>
<name>A0A4Y2RZS9_ARAVE</name>
<organism evidence="2 3">
    <name type="scientific">Araneus ventricosus</name>
    <name type="common">Orbweaver spider</name>
    <name type="synonym">Epeira ventricosa</name>
    <dbReference type="NCBI Taxonomy" id="182803"/>
    <lineage>
        <taxon>Eukaryota</taxon>
        <taxon>Metazoa</taxon>
        <taxon>Ecdysozoa</taxon>
        <taxon>Arthropoda</taxon>
        <taxon>Chelicerata</taxon>
        <taxon>Arachnida</taxon>
        <taxon>Araneae</taxon>
        <taxon>Araneomorphae</taxon>
        <taxon>Entelegynae</taxon>
        <taxon>Araneoidea</taxon>
        <taxon>Araneidae</taxon>
        <taxon>Araneus</taxon>
    </lineage>
</organism>
<evidence type="ECO:0000313" key="2">
    <source>
        <dbReference type="EMBL" id="GBN81362.1"/>
    </source>
</evidence>
<gene>
    <name evidence="2" type="ORF">AVEN_136595_1</name>
</gene>
<accession>A0A4Y2RZS9</accession>
<dbReference type="Proteomes" id="UP000499080">
    <property type="component" value="Unassembled WGS sequence"/>
</dbReference>
<proteinExistence type="predicted"/>